<evidence type="ECO:0000256" key="6">
    <source>
        <dbReference type="SAM" id="Phobius"/>
    </source>
</evidence>
<evidence type="ECO:0000256" key="5">
    <source>
        <dbReference type="ARBA" id="ARBA00022764"/>
    </source>
</evidence>
<dbReference type="GO" id="GO:0140104">
    <property type="term" value="F:molecular carrier activity"/>
    <property type="evidence" value="ECO:0007669"/>
    <property type="project" value="InterPro"/>
</dbReference>
<dbReference type="AlphaFoldDB" id="A0A1E3SKS0"/>
<gene>
    <name evidence="7" type="ORF">BST27_01805</name>
</gene>
<dbReference type="EMBL" id="MVHT01000003">
    <property type="protein sequence ID" value="ORB10398.1"/>
    <property type="molecule type" value="Genomic_DNA"/>
</dbReference>
<dbReference type="NCBIfam" id="NF008022">
    <property type="entry name" value="PRK10752.1"/>
    <property type="match status" value="1"/>
</dbReference>
<keyword evidence="3" id="KW-0813">Transport</keyword>
<dbReference type="Proteomes" id="UP000192739">
    <property type="component" value="Unassembled WGS sequence"/>
</dbReference>
<dbReference type="GO" id="GO:0042597">
    <property type="term" value="C:periplasmic space"/>
    <property type="evidence" value="ECO:0007669"/>
    <property type="project" value="UniProtKB-SubCell"/>
</dbReference>
<keyword evidence="4" id="KW-0732">Signal</keyword>
<keyword evidence="6" id="KW-0472">Membrane</keyword>
<feature type="transmembrane region" description="Helical" evidence="6">
    <location>
        <begin position="21"/>
        <end position="42"/>
    </location>
</feature>
<dbReference type="OrthoDB" id="9802127at2"/>
<protein>
    <submittedName>
        <fullName evidence="7">Sulfate transporter subunit</fullName>
    </submittedName>
</protein>
<dbReference type="PANTHER" id="PTHR30368">
    <property type="entry name" value="SULFATE-BINDING PROTEIN"/>
    <property type="match status" value="1"/>
</dbReference>
<dbReference type="NCBIfam" id="TIGR00971">
    <property type="entry name" value="3a0106s03"/>
    <property type="match status" value="1"/>
</dbReference>
<evidence type="ECO:0000313" key="8">
    <source>
        <dbReference type="Proteomes" id="UP000192739"/>
    </source>
</evidence>
<dbReference type="STRING" id="28445.BHQ20_03955"/>
<organism evidence="7 8">
    <name type="scientific">Mycobacterium intermedium</name>
    <dbReference type="NCBI Taxonomy" id="28445"/>
    <lineage>
        <taxon>Bacteria</taxon>
        <taxon>Bacillati</taxon>
        <taxon>Actinomycetota</taxon>
        <taxon>Actinomycetes</taxon>
        <taxon>Mycobacteriales</taxon>
        <taxon>Mycobacteriaceae</taxon>
        <taxon>Mycobacterium</taxon>
        <taxon>Mycobacterium simiae complex</taxon>
    </lineage>
</organism>
<dbReference type="InterPro" id="IPR005669">
    <property type="entry name" value="Thiosulph/SO4-bd"/>
</dbReference>
<dbReference type="Gene3D" id="3.40.190.10">
    <property type="entry name" value="Periplasmic binding protein-like II"/>
    <property type="match status" value="2"/>
</dbReference>
<keyword evidence="6" id="KW-1133">Transmembrane helix</keyword>
<dbReference type="SUPFAM" id="SSF53850">
    <property type="entry name" value="Periplasmic binding protein-like II"/>
    <property type="match status" value="1"/>
</dbReference>
<name>A0A1E3SKS0_MYCIE</name>
<accession>A0A1E3SKS0</accession>
<dbReference type="PANTHER" id="PTHR30368:SF2">
    <property type="entry name" value="SULFATE-BINDING PROTEIN"/>
    <property type="match status" value="1"/>
</dbReference>
<dbReference type="GO" id="GO:1902358">
    <property type="term" value="P:sulfate transmembrane transport"/>
    <property type="evidence" value="ECO:0007669"/>
    <property type="project" value="InterPro"/>
</dbReference>
<evidence type="ECO:0000256" key="3">
    <source>
        <dbReference type="ARBA" id="ARBA00022448"/>
    </source>
</evidence>
<keyword evidence="5" id="KW-0574">Periplasm</keyword>
<dbReference type="CDD" id="cd01005">
    <property type="entry name" value="PBP2_CysP"/>
    <property type="match status" value="1"/>
</dbReference>
<proteinExistence type="inferred from homology"/>
<reference evidence="7 8" key="1">
    <citation type="submission" date="2017-02" db="EMBL/GenBank/DDBJ databases">
        <title>The new phylogeny of genus Mycobacterium.</title>
        <authorList>
            <person name="Tortoli E."/>
            <person name="Trovato A."/>
            <person name="Cirillo D.M."/>
        </authorList>
    </citation>
    <scope>NUCLEOTIDE SEQUENCE [LARGE SCALE GENOMIC DNA]</scope>
    <source>
        <strain evidence="7 8">DSM 44049</strain>
    </source>
</reference>
<comment type="caution">
    <text evidence="7">The sequence shown here is derived from an EMBL/GenBank/DDBJ whole genome shotgun (WGS) entry which is preliminary data.</text>
</comment>
<dbReference type="Pfam" id="PF13531">
    <property type="entry name" value="SBP_bac_11"/>
    <property type="match status" value="1"/>
</dbReference>
<sequence length="362" mass="39319">MVVVGRVLSRLSLRIPWRVSWLNVLGLVAIIVAATAIVLGNLPDDQPNQILNVSYDPTRELYVELDAAFSTRYRNQTGTSLTVKQSHGGSGRQAASVIDGSQRANVVSLALISDIDALRKRGLVAPDWQRRLPNNSVPYTSTIVFLVRKGNPKGIHDWPDLIKDDVAVVSPNPRTSGNGQLSIFAAWGSITTRGGDSNQAAAYLRSLLQHVVAADAGARGASTSFTVQRIGDVQLAWENEALRVARDNPNEYEIVYPPVSIRAEPAVAWVDANVKDPTTAAHAKAYLNYLFTDDAQQIMARNGYRPVKPEILAKYGDRLPGLELFPITAVANDWADARQKFFGDNGIYDTVSAPQVVAAPAP</sequence>
<evidence type="ECO:0000256" key="4">
    <source>
        <dbReference type="ARBA" id="ARBA00022729"/>
    </source>
</evidence>
<comment type="similarity">
    <text evidence="2">Belongs to the prokaryotic sulfate-binding protein family.</text>
</comment>
<evidence type="ECO:0000256" key="1">
    <source>
        <dbReference type="ARBA" id="ARBA00004418"/>
    </source>
</evidence>
<evidence type="ECO:0000256" key="2">
    <source>
        <dbReference type="ARBA" id="ARBA00006099"/>
    </source>
</evidence>
<keyword evidence="6" id="KW-0812">Transmembrane</keyword>
<keyword evidence="8" id="KW-1185">Reference proteome</keyword>
<evidence type="ECO:0000313" key="7">
    <source>
        <dbReference type="EMBL" id="ORB10398.1"/>
    </source>
</evidence>
<comment type="subcellular location">
    <subcellularLocation>
        <location evidence="1">Periplasm</location>
    </subcellularLocation>
</comment>